<evidence type="ECO:0000313" key="4">
    <source>
        <dbReference type="Proteomes" id="UP000000768"/>
    </source>
</evidence>
<dbReference type="PANTHER" id="PTHR31325">
    <property type="entry name" value="OS01G0798800 PROTEIN-RELATED"/>
    <property type="match status" value="1"/>
</dbReference>
<sequence>MAGGNSTRDHCSYNALKQCSSRIICDGQSLSLFHKSIRHRLWLVNALLVASAILAGVIVGIGIFGQRYRYHRLTRFIFVGATTLFLPVMSTAVPLVAGSNYNVTDTDEGRLAARCDPEFQSPVVIVWASLVQIIMINTSAIVAVDDREGRNIGPPFDLLVQGLWTYYLGVTYFTNNSGINSRDGLITFVVLIIGLEGIPFALTCAKMVFKYYAFEKARQSFALGNNPHLIFAYMRQPPPVQARTSHRREAAAVTNEDAPPPPPLVVMGEGKRNMEKQSHGYVWKGDSGMAVHGKDGLVTIDSVWKMTACFFPFSTLQRLQDLCLSFAFFKLLRCRFAGYNVHTANASSDMFTFFWSLLLKEGDHNRVFRLISEEISFVHDYYYTSIPISYSKCWLPIVGIFISLLSITYCILAATWLSFLLAVNTSSPQLLCFISCTENQLQTQLDIRLYGSWLFGLVPLLFLLVLVFITEVRDMASYVCSNWTKVALVCRLLNRASSSSSKHSLCIQKCAGLLIRCRCKLLRRHWDEKIGQFSVLVLQPRATPLGLLWYLFPFLPDQNRKVSVPAVVKVCIMQALRRTRDDGGQLSNGAACLRRCRDLGESFNWACSNKSTSYTILTWHIATSILEVRYPNLNDEGQGSPPLSNTDYKMVATHLSRYCAYLVTWCPELLPDDHEWSRSLYENVKKDTRRVLAGCTAGDSLTQEVKCQQLVELLSTKAKHQVVKDGARLGEQLAKLVLHGGDDTAWKLLAEFWSEMVLYVAPSDNLKGHKEAIARGGELITLLWVLLFHAGIVSRPGENNSAAAAAAAATSAAGVV</sequence>
<feature type="transmembrane region" description="Helical" evidence="1">
    <location>
        <begin position="76"/>
        <end position="97"/>
    </location>
</feature>
<proteinExistence type="predicted"/>
<dbReference type="HOGENOM" id="CLU_008762_0_0_1"/>
<feature type="transmembrane region" description="Helical" evidence="1">
    <location>
        <begin position="393"/>
        <end position="421"/>
    </location>
</feature>
<reference evidence="3 4" key="1">
    <citation type="journal article" date="2009" name="Nature">
        <title>The Sorghum bicolor genome and the diversification of grasses.</title>
        <authorList>
            <person name="Paterson A.H."/>
            <person name="Bowers J.E."/>
            <person name="Bruggmann R."/>
            <person name="Dubchak I."/>
            <person name="Grimwood J."/>
            <person name="Gundlach H."/>
            <person name="Haberer G."/>
            <person name="Hellsten U."/>
            <person name="Mitros T."/>
            <person name="Poliakov A."/>
            <person name="Schmutz J."/>
            <person name="Spannagl M."/>
            <person name="Tang H."/>
            <person name="Wang X."/>
            <person name="Wicker T."/>
            <person name="Bharti A.K."/>
            <person name="Chapman J."/>
            <person name="Feltus F.A."/>
            <person name="Gowik U."/>
            <person name="Grigoriev I.V."/>
            <person name="Lyons E."/>
            <person name="Maher C.A."/>
            <person name="Martis M."/>
            <person name="Narechania A."/>
            <person name="Otillar R.P."/>
            <person name="Penning B.W."/>
            <person name="Salamov A.A."/>
            <person name="Wang Y."/>
            <person name="Zhang L."/>
            <person name="Carpita N.C."/>
            <person name="Freeling M."/>
            <person name="Gingle A.R."/>
            <person name="Hash C.T."/>
            <person name="Keller B."/>
            <person name="Klein P."/>
            <person name="Kresovich S."/>
            <person name="McCann M.C."/>
            <person name="Ming R."/>
            <person name="Peterson D.G."/>
            <person name="Mehboob-ur-Rahman"/>
            <person name="Ware D."/>
            <person name="Westhoff P."/>
            <person name="Mayer K.F."/>
            <person name="Messing J."/>
            <person name="Rokhsar D.S."/>
        </authorList>
    </citation>
    <scope>NUCLEOTIDE SEQUENCE [LARGE SCALE GENOMIC DNA]</scope>
    <source>
        <strain evidence="4">cv. BTx623</strain>
    </source>
</reference>
<evidence type="ECO:0000313" key="3">
    <source>
        <dbReference type="EMBL" id="EER97929.2"/>
    </source>
</evidence>
<dbReference type="Gramene" id="EER97929">
    <property type="protein sequence ID" value="EER97929"/>
    <property type="gene ID" value="SORBI_3002G023500"/>
</dbReference>
<dbReference type="AlphaFoldDB" id="C5X8S3"/>
<feature type="transmembrane region" description="Helical" evidence="1">
    <location>
        <begin position="185"/>
        <end position="209"/>
    </location>
</feature>
<dbReference type="eggNOG" id="ENOG502QSWW">
    <property type="taxonomic scope" value="Eukaryota"/>
</dbReference>
<feature type="transmembrane region" description="Helical" evidence="1">
    <location>
        <begin position="41"/>
        <end position="64"/>
    </location>
</feature>
<reference evidence="4" key="2">
    <citation type="journal article" date="2018" name="Plant J.">
        <title>The Sorghum bicolor reference genome: improved assembly, gene annotations, a transcriptome atlas, and signatures of genome organization.</title>
        <authorList>
            <person name="McCormick R.F."/>
            <person name="Truong S.K."/>
            <person name="Sreedasyam A."/>
            <person name="Jenkins J."/>
            <person name="Shu S."/>
            <person name="Sims D."/>
            <person name="Kennedy M."/>
            <person name="Amirebrahimi M."/>
            <person name="Weers B.D."/>
            <person name="McKinley B."/>
            <person name="Mattison A."/>
            <person name="Morishige D.T."/>
            <person name="Grimwood J."/>
            <person name="Schmutz J."/>
            <person name="Mullet J.E."/>
        </authorList>
    </citation>
    <scope>NUCLEOTIDE SEQUENCE [LARGE SCALE GENOMIC DNA]</scope>
    <source>
        <strain evidence="4">cv. BTx623</strain>
    </source>
</reference>
<dbReference type="Pfam" id="PF13968">
    <property type="entry name" value="DUF4220"/>
    <property type="match status" value="1"/>
</dbReference>
<keyword evidence="1" id="KW-0472">Membrane</keyword>
<dbReference type="Pfam" id="PF04578">
    <property type="entry name" value="DUF594"/>
    <property type="match status" value="1"/>
</dbReference>
<keyword evidence="1" id="KW-1133">Transmembrane helix</keyword>
<dbReference type="InParanoid" id="C5X8S3"/>
<accession>C5X8S3</accession>
<feature type="transmembrane region" description="Helical" evidence="1">
    <location>
        <begin position="450"/>
        <end position="469"/>
    </location>
</feature>
<name>C5X8S3_SORBI</name>
<dbReference type="Proteomes" id="UP000000768">
    <property type="component" value="Chromosome 2"/>
</dbReference>
<organism evidence="3 4">
    <name type="scientific">Sorghum bicolor</name>
    <name type="common">Sorghum</name>
    <name type="synonym">Sorghum vulgare</name>
    <dbReference type="NCBI Taxonomy" id="4558"/>
    <lineage>
        <taxon>Eukaryota</taxon>
        <taxon>Viridiplantae</taxon>
        <taxon>Streptophyta</taxon>
        <taxon>Embryophyta</taxon>
        <taxon>Tracheophyta</taxon>
        <taxon>Spermatophyta</taxon>
        <taxon>Magnoliopsida</taxon>
        <taxon>Liliopsida</taxon>
        <taxon>Poales</taxon>
        <taxon>Poaceae</taxon>
        <taxon>PACMAD clade</taxon>
        <taxon>Panicoideae</taxon>
        <taxon>Andropogonodae</taxon>
        <taxon>Andropogoneae</taxon>
        <taxon>Sorghinae</taxon>
        <taxon>Sorghum</taxon>
    </lineage>
</organism>
<protein>
    <recommendedName>
        <fullName evidence="2">DUF4220 domain-containing protein</fullName>
    </recommendedName>
</protein>
<feature type="domain" description="DUF4220" evidence="2">
    <location>
        <begin position="120"/>
        <end position="536"/>
    </location>
</feature>
<dbReference type="FunCoup" id="C5X8S3">
    <property type="interactions" value="548"/>
</dbReference>
<feature type="transmembrane region" description="Helical" evidence="1">
    <location>
        <begin position="124"/>
        <end position="144"/>
    </location>
</feature>
<dbReference type="InterPro" id="IPR025315">
    <property type="entry name" value="DUF4220"/>
</dbReference>
<dbReference type="OMA" id="ISCTENQ"/>
<evidence type="ECO:0000259" key="2">
    <source>
        <dbReference type="Pfam" id="PF13968"/>
    </source>
</evidence>
<dbReference type="InterPro" id="IPR007658">
    <property type="entry name" value="DUF594"/>
</dbReference>
<evidence type="ECO:0000256" key="1">
    <source>
        <dbReference type="SAM" id="Phobius"/>
    </source>
</evidence>
<keyword evidence="1" id="KW-0812">Transmembrane</keyword>
<gene>
    <name evidence="3" type="ORF">SORBI_3002G023500</name>
</gene>
<feature type="transmembrane region" description="Helical" evidence="1">
    <location>
        <begin position="156"/>
        <end position="173"/>
    </location>
</feature>
<dbReference type="EMBL" id="CM000761">
    <property type="protein sequence ID" value="EER97929.2"/>
    <property type="molecule type" value="Genomic_DNA"/>
</dbReference>
<keyword evidence="4" id="KW-1185">Reference proteome</keyword>